<organism evidence="2 3">
    <name type="scientific">Cytobacillus spartinae</name>
    <dbReference type="NCBI Taxonomy" id="3299023"/>
    <lineage>
        <taxon>Bacteria</taxon>
        <taxon>Bacillati</taxon>
        <taxon>Bacillota</taxon>
        <taxon>Bacilli</taxon>
        <taxon>Bacillales</taxon>
        <taxon>Bacillaceae</taxon>
        <taxon>Cytobacillus</taxon>
    </lineage>
</organism>
<dbReference type="SMART" id="SM00507">
    <property type="entry name" value="HNHc"/>
    <property type="match status" value="1"/>
</dbReference>
<dbReference type="EMBL" id="JBIACK010000001">
    <property type="protein sequence ID" value="MFE8699756.1"/>
    <property type="molecule type" value="Genomic_DNA"/>
</dbReference>
<reference evidence="2 3" key="1">
    <citation type="submission" date="2024-08" db="EMBL/GenBank/DDBJ databases">
        <title>Two novel Cytobacillus novel species.</title>
        <authorList>
            <person name="Liu G."/>
        </authorList>
    </citation>
    <scope>NUCLEOTIDE SEQUENCE [LARGE SCALE GENOMIC DNA]</scope>
    <source>
        <strain evidence="2 3">FJAT-54145</strain>
    </source>
</reference>
<feature type="domain" description="HNH nuclease" evidence="1">
    <location>
        <begin position="251"/>
        <end position="304"/>
    </location>
</feature>
<protein>
    <submittedName>
        <fullName evidence="2">HNH endonuclease</fullName>
    </submittedName>
</protein>
<evidence type="ECO:0000313" key="3">
    <source>
        <dbReference type="Proteomes" id="UP001601059"/>
    </source>
</evidence>
<dbReference type="Proteomes" id="UP001601059">
    <property type="component" value="Unassembled WGS sequence"/>
</dbReference>
<sequence>MNSDFSVFDDPIILDKEISDIYKFASHLKNTELPKYQIKMGSFFLQGREGITKPIQYSDESFQLLKGYHNYTFPIHQGEVELSLQLYENTNCHYRINCFGRFNNKSGQLFSINLTKEKDAKGSIFLVQKIKFSDRLKGNTKATKAFRQMKQQVFSELLYKLGFDITETNDLLLGIYDTKSETFLNTTSEKFISDFLMISLLKGHFMGNKGYQLEILPTFNLNPLWLSSDASSDVFPEKIQKRQGSRSIPLSLRFKVLERDRCCKLCGRSPKDGITLHIDHIVPYSLGGLTILENLQALCQECNIGKSNKSLTKY</sequence>
<evidence type="ECO:0000259" key="1">
    <source>
        <dbReference type="SMART" id="SM00507"/>
    </source>
</evidence>
<gene>
    <name evidence="2" type="ORF">ACFYKX_03860</name>
</gene>
<dbReference type="GO" id="GO:0004519">
    <property type="term" value="F:endonuclease activity"/>
    <property type="evidence" value="ECO:0007669"/>
    <property type="project" value="UniProtKB-KW"/>
</dbReference>
<proteinExistence type="predicted"/>
<dbReference type="Gene3D" id="1.10.30.50">
    <property type="match status" value="1"/>
</dbReference>
<accession>A0ABW6K6D1</accession>
<dbReference type="Pfam" id="PF01844">
    <property type="entry name" value="HNH"/>
    <property type="match status" value="1"/>
</dbReference>
<keyword evidence="3" id="KW-1185">Reference proteome</keyword>
<dbReference type="InterPro" id="IPR002711">
    <property type="entry name" value="HNH"/>
</dbReference>
<dbReference type="InterPro" id="IPR003615">
    <property type="entry name" value="HNH_nuc"/>
</dbReference>
<keyword evidence="2" id="KW-0255">Endonuclease</keyword>
<dbReference type="CDD" id="cd00085">
    <property type="entry name" value="HNHc"/>
    <property type="match status" value="1"/>
</dbReference>
<keyword evidence="2" id="KW-0540">Nuclease</keyword>
<evidence type="ECO:0000313" key="2">
    <source>
        <dbReference type="EMBL" id="MFE8699756.1"/>
    </source>
</evidence>
<keyword evidence="2" id="KW-0378">Hydrolase</keyword>
<dbReference type="RefSeq" id="WP_389358220.1">
    <property type="nucleotide sequence ID" value="NZ_JBIACK010000001.1"/>
</dbReference>
<name>A0ABW6K6D1_9BACI</name>
<comment type="caution">
    <text evidence="2">The sequence shown here is derived from an EMBL/GenBank/DDBJ whole genome shotgun (WGS) entry which is preliminary data.</text>
</comment>